<dbReference type="AlphaFoldDB" id="A0A7R8WSR2"/>
<feature type="non-terminal residue" evidence="7">
    <location>
        <position position="286"/>
    </location>
</feature>
<evidence type="ECO:0000256" key="3">
    <source>
        <dbReference type="ARBA" id="ARBA00022989"/>
    </source>
</evidence>
<dbReference type="EMBL" id="OB676813">
    <property type="protein sequence ID" value="CAD7236135.1"/>
    <property type="molecule type" value="Genomic_DNA"/>
</dbReference>
<dbReference type="Pfam" id="PF00335">
    <property type="entry name" value="Tetraspanin"/>
    <property type="match status" value="1"/>
</dbReference>
<feature type="transmembrane region" description="Helical" evidence="6">
    <location>
        <begin position="167"/>
        <end position="194"/>
    </location>
</feature>
<keyword evidence="4 6" id="KW-0472">Membrane</keyword>
<sequence length="286" mass="33018">WEYEEDKIKKDEKKDEEKVKKEEDNSAGNETQRMLETGKPRKTFMWHQRGRWKSRGASRKGQWPLDQLRGPIKVDIPEGLLIKAHQPTTKPNLWRSKRLKLQARQTKDDGGKKKKKDNSGGSSDEFDGSQDSRKSFGIFLIIFGLFVMFTGSSLMSGMQLRHWIPAFYGLVSLYIYCYCAIWILLFLLIGGFSWDDGVLLQLKDTEQWEFRKAIRRYNPEDFPSSIDHIQMNLECCGRDGPDDWNLCKDCFGDKGVPDSCCHGAASQGFFFKKYKGCGINARSEVR</sequence>
<feature type="transmembrane region" description="Helical" evidence="6">
    <location>
        <begin position="136"/>
        <end position="155"/>
    </location>
</feature>
<evidence type="ECO:0000256" key="1">
    <source>
        <dbReference type="ARBA" id="ARBA00004141"/>
    </source>
</evidence>
<feature type="region of interest" description="Disordered" evidence="5">
    <location>
        <begin position="1"/>
        <end position="64"/>
    </location>
</feature>
<protein>
    <submittedName>
        <fullName evidence="7">Uncharacterized protein</fullName>
    </submittedName>
</protein>
<gene>
    <name evidence="7" type="ORF">CTOB1V02_LOCUS13950</name>
</gene>
<dbReference type="GO" id="GO:0016020">
    <property type="term" value="C:membrane"/>
    <property type="evidence" value="ECO:0007669"/>
    <property type="project" value="UniProtKB-SubCell"/>
</dbReference>
<evidence type="ECO:0000256" key="2">
    <source>
        <dbReference type="ARBA" id="ARBA00022692"/>
    </source>
</evidence>
<dbReference type="OrthoDB" id="5982705at2759"/>
<evidence type="ECO:0000313" key="7">
    <source>
        <dbReference type="EMBL" id="CAD7236135.1"/>
    </source>
</evidence>
<evidence type="ECO:0000256" key="4">
    <source>
        <dbReference type="ARBA" id="ARBA00023136"/>
    </source>
</evidence>
<dbReference type="InterPro" id="IPR008952">
    <property type="entry name" value="Tetraspanin_EC2_sf"/>
</dbReference>
<feature type="region of interest" description="Disordered" evidence="5">
    <location>
        <begin position="102"/>
        <end position="129"/>
    </location>
</feature>
<evidence type="ECO:0000256" key="5">
    <source>
        <dbReference type="SAM" id="MobiDB-lite"/>
    </source>
</evidence>
<keyword evidence="2 6" id="KW-0812">Transmembrane</keyword>
<organism evidence="7">
    <name type="scientific">Cyprideis torosa</name>
    <dbReference type="NCBI Taxonomy" id="163714"/>
    <lineage>
        <taxon>Eukaryota</taxon>
        <taxon>Metazoa</taxon>
        <taxon>Ecdysozoa</taxon>
        <taxon>Arthropoda</taxon>
        <taxon>Crustacea</taxon>
        <taxon>Oligostraca</taxon>
        <taxon>Ostracoda</taxon>
        <taxon>Podocopa</taxon>
        <taxon>Podocopida</taxon>
        <taxon>Cytherocopina</taxon>
        <taxon>Cytheroidea</taxon>
        <taxon>Cytherideidae</taxon>
        <taxon>Cyprideis</taxon>
    </lineage>
</organism>
<name>A0A7R8WSR2_9CRUS</name>
<feature type="compositionally biased region" description="Basic and acidic residues" evidence="5">
    <location>
        <begin position="1"/>
        <end position="24"/>
    </location>
</feature>
<keyword evidence="3 6" id="KW-1133">Transmembrane helix</keyword>
<dbReference type="SUPFAM" id="SSF48652">
    <property type="entry name" value="Tetraspanin"/>
    <property type="match status" value="1"/>
</dbReference>
<feature type="compositionally biased region" description="Basic residues" evidence="5">
    <location>
        <begin position="40"/>
        <end position="58"/>
    </location>
</feature>
<evidence type="ECO:0000256" key="6">
    <source>
        <dbReference type="SAM" id="Phobius"/>
    </source>
</evidence>
<dbReference type="Gene3D" id="1.10.1450.10">
    <property type="entry name" value="Tetraspanin"/>
    <property type="match status" value="1"/>
</dbReference>
<feature type="non-terminal residue" evidence="7">
    <location>
        <position position="1"/>
    </location>
</feature>
<comment type="subcellular location">
    <subcellularLocation>
        <location evidence="1">Membrane</location>
        <topology evidence="1">Multi-pass membrane protein</topology>
    </subcellularLocation>
</comment>
<accession>A0A7R8WSR2</accession>
<dbReference type="CDD" id="cd03127">
    <property type="entry name" value="tetraspanin_LEL"/>
    <property type="match status" value="1"/>
</dbReference>
<reference evidence="7" key="1">
    <citation type="submission" date="2020-11" db="EMBL/GenBank/DDBJ databases">
        <authorList>
            <person name="Tran Van P."/>
        </authorList>
    </citation>
    <scope>NUCLEOTIDE SEQUENCE</scope>
</reference>
<dbReference type="InterPro" id="IPR018499">
    <property type="entry name" value="Tetraspanin/Peripherin"/>
</dbReference>
<proteinExistence type="predicted"/>